<organism evidence="1 2">
    <name type="scientific">Thermacetogenium phaeum (strain ATCC BAA-254 / DSM 26808 / PB)</name>
    <dbReference type="NCBI Taxonomy" id="1089553"/>
    <lineage>
        <taxon>Bacteria</taxon>
        <taxon>Bacillati</taxon>
        <taxon>Bacillota</taxon>
        <taxon>Clostridia</taxon>
        <taxon>Thermoanaerobacterales</taxon>
        <taxon>Thermoanaerobacteraceae</taxon>
        <taxon>Thermacetogenium</taxon>
    </lineage>
</organism>
<dbReference type="SUPFAM" id="SSF103007">
    <property type="entry name" value="Hypothetical protein TT1725"/>
    <property type="match status" value="1"/>
</dbReference>
<proteinExistence type="predicted"/>
<sequence>MVVGLCTMELFLGEADSLKGKRRILKSMLDRVKAHHNVSIAEVGQQDLWQRSTIAFACVSNERNHAYQVLNSVIRFLERQKQSQVIDYNIEII</sequence>
<evidence type="ECO:0008006" key="3">
    <source>
        <dbReference type="Google" id="ProtNLM"/>
    </source>
</evidence>
<reference evidence="1 2" key="1">
    <citation type="journal article" date="2012" name="BMC Genomics">
        <title>Genome-guided analysis of physiological and morphological traits of the fermentative acetate oxidizer Thermacetogenium phaeum.</title>
        <authorList>
            <person name="Oehler D."/>
            <person name="Poehlein A."/>
            <person name="Leimbach A."/>
            <person name="Muller N."/>
            <person name="Daniel R."/>
            <person name="Gottschalk G."/>
            <person name="Schink B."/>
        </authorList>
    </citation>
    <scope>NUCLEOTIDE SEQUENCE [LARGE SCALE GENOMIC DNA]</scope>
    <source>
        <strain evidence="2">ATCC BAA-254 / DSM 26808 / PB</strain>
    </source>
</reference>
<evidence type="ECO:0000313" key="1">
    <source>
        <dbReference type="EMBL" id="AFV10655.1"/>
    </source>
</evidence>
<dbReference type="InterPro" id="IPR007546">
    <property type="entry name" value="DUF503"/>
</dbReference>
<protein>
    <recommendedName>
        <fullName evidence="3">DUF503 domain-containing protein</fullName>
    </recommendedName>
</protein>
<dbReference type="PANTHER" id="PTHR36441:SF1">
    <property type="entry name" value="DUF503 DOMAIN-CONTAINING PROTEIN"/>
    <property type="match status" value="1"/>
</dbReference>
<dbReference type="AlphaFoldDB" id="K4LF86"/>
<dbReference type="eggNOG" id="COG1550">
    <property type="taxonomic scope" value="Bacteria"/>
</dbReference>
<dbReference type="HOGENOM" id="CLU_149981_4_0_9"/>
<dbReference type="PANTHER" id="PTHR36441">
    <property type="entry name" value="HYPOTHETICAL CYTOSOLIC PROTEIN"/>
    <property type="match status" value="1"/>
</dbReference>
<dbReference type="Proteomes" id="UP000000467">
    <property type="component" value="Chromosome"/>
</dbReference>
<keyword evidence="2" id="KW-1185">Reference proteome</keyword>
<evidence type="ECO:0000313" key="2">
    <source>
        <dbReference type="Proteomes" id="UP000000467"/>
    </source>
</evidence>
<accession>K4LF86</accession>
<dbReference type="RefSeq" id="WP_015049573.1">
    <property type="nucleotide sequence ID" value="NC_018870.1"/>
</dbReference>
<dbReference type="EMBL" id="CP003732">
    <property type="protein sequence ID" value="AFV10655.1"/>
    <property type="molecule type" value="Genomic_DNA"/>
</dbReference>
<dbReference type="Gene3D" id="3.30.70.1120">
    <property type="entry name" value="TT1725-like"/>
    <property type="match status" value="1"/>
</dbReference>
<name>K4LF86_THEPS</name>
<dbReference type="OrthoDB" id="9809023at2"/>
<dbReference type="Pfam" id="PF04456">
    <property type="entry name" value="DUF503"/>
    <property type="match status" value="1"/>
</dbReference>
<dbReference type="STRING" id="1089553.Tph_c04080"/>
<dbReference type="InterPro" id="IPR036746">
    <property type="entry name" value="TT1725-like_sf"/>
</dbReference>
<dbReference type="KEGG" id="tpz:Tph_c04080"/>
<gene>
    <name evidence="1" type="ordered locus">Tph_c04080</name>
</gene>